<reference evidence="3" key="4">
    <citation type="submission" date="2016-05" db="EMBL/GenBank/DDBJ databases">
        <title>Reannotation of Yersinia pestis strain 91001 based on omics data.</title>
        <authorList>
            <person name="Yiqing M."/>
        </authorList>
    </citation>
    <scope>NUCLEOTIDE SEQUENCE</scope>
    <source>
        <strain evidence="3">91001</strain>
    </source>
</reference>
<evidence type="ECO:0000313" key="4">
    <source>
        <dbReference type="Proteomes" id="UP000001019"/>
    </source>
</evidence>
<dbReference type="EMBL" id="AE017042">
    <property type="protein sequence ID" value="AAS62717.1"/>
    <property type="molecule type" value="Genomic_DNA"/>
</dbReference>
<dbReference type="EMBL" id="AE009952">
    <property type="protein sequence ID" value="AAM84868.1"/>
    <property type="molecule type" value="Genomic_DNA"/>
</dbReference>
<organism evidence="2 5">
    <name type="scientific">Yersinia pestis</name>
    <dbReference type="NCBI Taxonomy" id="632"/>
    <lineage>
        <taxon>Bacteria</taxon>
        <taxon>Pseudomonadati</taxon>
        <taxon>Pseudomonadota</taxon>
        <taxon>Gammaproteobacteria</taxon>
        <taxon>Enterobacterales</taxon>
        <taxon>Yersiniaceae</taxon>
        <taxon>Yersinia</taxon>
    </lineage>
</organism>
<feature type="transmembrane region" description="Helical" evidence="1">
    <location>
        <begin position="58"/>
        <end position="81"/>
    </location>
</feature>
<accession>Q8CLH9</accession>
<reference evidence="4" key="3">
    <citation type="journal article" date="2004" name="DNA Res.">
        <title>Complete genome sequence of Yersinia pestis strain 91001, an isolate avirulent to humans.</title>
        <authorList>
            <person name="Song Y."/>
            <person name="Tong Z."/>
            <person name="Wang J."/>
            <person name="Wang L."/>
            <person name="Guo Z."/>
            <person name="Han Y."/>
            <person name="Zhang J."/>
            <person name="Pei D."/>
            <person name="Zhou D."/>
            <person name="Qin H."/>
            <person name="Pang X."/>
            <person name="Han Y."/>
            <person name="Zhai J."/>
            <person name="Li M."/>
            <person name="Cui B."/>
            <person name="Qi Z."/>
            <person name="Jin L."/>
            <person name="Dai R."/>
            <person name="Chen F."/>
            <person name="Li S."/>
            <person name="Ye C."/>
            <person name="Du Z."/>
            <person name="Lin W."/>
            <person name="Wang J."/>
            <person name="Yu J."/>
            <person name="Yang H."/>
            <person name="Wang J."/>
            <person name="Huang P."/>
            <person name="Yang R."/>
        </authorList>
    </citation>
    <scope>NUCLEOTIDE SEQUENCE [LARGE SCALE GENOMIC DNA]</scope>
    <source>
        <strain evidence="4">91001 / Biovar Mediaevalis</strain>
    </source>
</reference>
<evidence type="ECO:0000313" key="3">
    <source>
        <dbReference type="EMBL" id="AAS62717.1"/>
    </source>
</evidence>
<reference evidence="3" key="2">
    <citation type="submission" date="2003-04" db="EMBL/GenBank/DDBJ databases">
        <authorList>
            <person name="Song Y."/>
            <person name="Tong Z."/>
            <person name="Wang L."/>
            <person name="Han Y."/>
            <person name="Zhang J."/>
            <person name="Pei D."/>
            <person name="Wang J."/>
            <person name="Zhou D."/>
            <person name="Han Y."/>
            <person name="Pang X."/>
            <person name="Zhai J."/>
            <person name="Chen F."/>
            <person name="Qin H."/>
            <person name="Wang J."/>
            <person name="Li S."/>
            <person name="Guo Z."/>
            <person name="Ye C."/>
            <person name="Du Z."/>
            <person name="Lin W."/>
            <person name="Wang J."/>
            <person name="Yu J."/>
            <person name="Yang H."/>
            <person name="Wang J."/>
            <person name="Huang P."/>
            <person name="Yang R."/>
        </authorList>
    </citation>
    <scope>NUCLEOTIDE SEQUENCE</scope>
    <source>
        <strain evidence="3">91001</strain>
    </source>
</reference>
<sequence length="296" mass="33923">MKYSLGGNEESIMIDEGKILSRHEMRNENAWVTLATIIAILVFSTVIITLALTTSIFLTPSILSILCVAIAAVSLSALLYLRLYDNPLFTYFLYENGVRVFNHNNLEIYFIPFDKIQYIYKYHTGINPNGKINAMAFRTSKSQPWNVIINNINNAYLLINTIIHQQIMRIGVKSLNSLSHGETLTFDIIKKEECWLKRLIYHGEIKMGIGRINTHQMDTYSLSLSAHTLITINGIINIENIFRIETLQKDFHDKIRLLDTQGDIIFSIDSSDLINADLFIVLIEHMIQNRIPAYHA</sequence>
<dbReference type="Proteomes" id="UP000001019">
    <property type="component" value="Chromosome"/>
</dbReference>
<evidence type="ECO:0000313" key="2">
    <source>
        <dbReference type="EMBL" id="AAM84868.1"/>
    </source>
</evidence>
<evidence type="ECO:0000313" key="5">
    <source>
        <dbReference type="Proteomes" id="UP000002490"/>
    </source>
</evidence>
<dbReference type="Proteomes" id="UP000002490">
    <property type="component" value="Chromosome"/>
</dbReference>
<dbReference type="HOGENOM" id="CLU_983358_0_0_6"/>
<dbReference type="AlphaFoldDB" id="Q8CLH9"/>
<evidence type="ECO:0000256" key="1">
    <source>
        <dbReference type="SAM" id="Phobius"/>
    </source>
</evidence>
<name>Q8CLH9_YERPE</name>
<dbReference type="DNASU" id="1146241"/>
<gene>
    <name evidence="2" type="ordered locus">y1294</name>
    <name evidence="3" type="ordered locus">YP_2519</name>
</gene>
<proteinExistence type="predicted"/>
<keyword evidence="1" id="KW-0472">Membrane</keyword>
<protein>
    <submittedName>
        <fullName evidence="3">Membrane protein</fullName>
    </submittedName>
</protein>
<dbReference type="KEGG" id="ypm:YP_2519"/>
<accession>Q74SR4</accession>
<keyword evidence="1" id="KW-1133">Transmembrane helix</keyword>
<dbReference type="KEGG" id="ypk:y1294"/>
<keyword evidence="1" id="KW-0812">Transmembrane</keyword>
<reference evidence="2 5" key="1">
    <citation type="journal article" date="2002" name="J. Bacteriol.">
        <title>Genome sequence of Yersinia pestis KIM.</title>
        <authorList>
            <person name="Deng W."/>
            <person name="Burland V."/>
            <person name="Plunkett G.III."/>
            <person name="Boutin A."/>
            <person name="Mayhew G.F."/>
            <person name="Liss P."/>
            <person name="Perna N.T."/>
            <person name="Rose D.J."/>
            <person name="Mau B."/>
            <person name="Zhou S."/>
            <person name="Schwartz D.C."/>
            <person name="Fetherston J.D."/>
            <person name="Lindler L.E."/>
            <person name="Brubaker R.R."/>
            <person name="Plana G.V."/>
            <person name="Straley S.C."/>
            <person name="McDonough K.A."/>
            <person name="Nilles M.L."/>
            <person name="Matson J.S."/>
            <person name="Blattner F.R."/>
            <person name="Perry R.D."/>
        </authorList>
    </citation>
    <scope>NUCLEOTIDE SEQUENCE [LARGE SCALE GENOMIC DNA]</scope>
    <source>
        <strain evidence="2">KIM</strain>
        <strain evidence="5">KIM10+ / Biovar Mediaevalis</strain>
    </source>
</reference>
<feature type="transmembrane region" description="Helical" evidence="1">
    <location>
        <begin position="30"/>
        <end position="52"/>
    </location>
</feature>
<dbReference type="EnsemblBacteria" id="AAS62717">
    <property type="protein sequence ID" value="AAS62717"/>
    <property type="gene ID" value="YP_2519"/>
</dbReference>